<dbReference type="Gramene" id="CDF40098">
    <property type="protein sequence ID" value="CDF40098"/>
    <property type="gene ID" value="CHC_T00006973001"/>
</dbReference>
<dbReference type="RefSeq" id="XP_005710392.1">
    <property type="nucleotide sequence ID" value="XM_005710335.1"/>
</dbReference>
<name>R7QQS8_CHOCR</name>
<evidence type="ECO:0000313" key="7">
    <source>
        <dbReference type="EMBL" id="CDF40098.1"/>
    </source>
</evidence>
<feature type="binding site" evidence="5">
    <location>
        <position position="310"/>
    </location>
    <ligand>
        <name>Mn(2+)</name>
        <dbReference type="ChEBI" id="CHEBI:29035"/>
    </ligand>
</feature>
<dbReference type="OMA" id="HRIFSEI"/>
<dbReference type="Proteomes" id="UP000012073">
    <property type="component" value="Unassembled WGS sequence"/>
</dbReference>
<dbReference type="GO" id="GO:0009073">
    <property type="term" value="P:aromatic amino acid family biosynthetic process"/>
    <property type="evidence" value="ECO:0007669"/>
    <property type="project" value="UniProtKB-KW"/>
</dbReference>
<dbReference type="KEGG" id="ccp:CHC_T00006973001"/>
<gene>
    <name evidence="7" type="ORF">CHC_T00006973001</name>
</gene>
<accession>R7QQS8</accession>
<comment type="pathway">
    <text evidence="1 6">Metabolic intermediate biosynthesis; chorismate biosynthesis; chorismate from D-erythrose 4-phosphate and phosphoenolpyruvate: step 1/7.</text>
</comment>
<evidence type="ECO:0000256" key="2">
    <source>
        <dbReference type="ARBA" id="ARBA00008911"/>
    </source>
</evidence>
<dbReference type="STRING" id="2769.R7QQS8"/>
<feature type="binding site" evidence="5">
    <location>
        <begin position="150"/>
        <end position="151"/>
    </location>
    <ligand>
        <name>phosphoenolpyruvate</name>
        <dbReference type="ChEBI" id="CHEBI:58702"/>
    </ligand>
</feature>
<feature type="binding site" evidence="5">
    <location>
        <position position="278"/>
    </location>
    <ligand>
        <name>Mn(2+)</name>
        <dbReference type="ChEBI" id="CHEBI:29035"/>
    </ligand>
</feature>
<evidence type="ECO:0000256" key="3">
    <source>
        <dbReference type="ARBA" id="ARBA00022679"/>
    </source>
</evidence>
<feature type="binding site" evidence="5">
    <location>
        <position position="204"/>
    </location>
    <ligand>
        <name>phosphoenolpyruvate</name>
        <dbReference type="ChEBI" id="CHEBI:58702"/>
    </ligand>
</feature>
<evidence type="ECO:0000313" key="8">
    <source>
        <dbReference type="Proteomes" id="UP000012073"/>
    </source>
</evidence>
<dbReference type="GeneID" id="17318109"/>
<keyword evidence="8" id="KW-1185">Reference proteome</keyword>
<keyword evidence="5" id="KW-0464">Manganese</keyword>
<evidence type="ECO:0000256" key="1">
    <source>
        <dbReference type="ARBA" id="ARBA00004688"/>
    </source>
</evidence>
<keyword evidence="6" id="KW-0028">Amino-acid biosynthesis</keyword>
<dbReference type="PANTHER" id="PTHR21337:SF0">
    <property type="entry name" value="PHOSPHO-2-DEHYDRO-3-DEOXYHEPTONATE ALDOLASE"/>
    <property type="match status" value="1"/>
</dbReference>
<dbReference type="GO" id="GO:0008652">
    <property type="term" value="P:amino acid biosynthetic process"/>
    <property type="evidence" value="ECO:0007669"/>
    <property type="project" value="UniProtKB-KW"/>
</dbReference>
<keyword evidence="5" id="KW-0170">Cobalt</keyword>
<dbReference type="Gene3D" id="3.20.20.70">
    <property type="entry name" value="Aldolase class I"/>
    <property type="match status" value="1"/>
</dbReference>
<dbReference type="EC" id="2.5.1.54" evidence="6"/>
<sequence>MESTPNGEIPVFRGDIVNSPESTLEARTPDPERLLRAYSQSAASLNMLRALAKSSETMLDWVRLIDRLAPEKYAAFVEQIEDALNFLTACGLDVTSSTEGLQNLREPEFYSSHEALLLSYESALTRPYEDPETGETLWYNSSAHMLWVGERTRQLDGAHVEFLRGVQNAIGVKVGPTMEPSELLSLIDTLNPRNEEGKIMLIVRMGCDRIADGLPQLLRAVKREGRYVVWSIDPMHGNTIKVGNGIKTRPFEKILAEVDAFFAAHEAEGTVPGGVHLEMTGEEHVTECLGGDVNEITEERLMENFKSTCDPRLNGTQSIEMAFEVGHRLRKIAKEARRKQSHR</sequence>
<comment type="catalytic activity">
    <reaction evidence="4 6">
        <text>D-erythrose 4-phosphate + phosphoenolpyruvate + H2O = 7-phospho-2-dehydro-3-deoxy-D-arabino-heptonate + phosphate</text>
        <dbReference type="Rhea" id="RHEA:14717"/>
        <dbReference type="ChEBI" id="CHEBI:15377"/>
        <dbReference type="ChEBI" id="CHEBI:16897"/>
        <dbReference type="ChEBI" id="CHEBI:43474"/>
        <dbReference type="ChEBI" id="CHEBI:58394"/>
        <dbReference type="ChEBI" id="CHEBI:58702"/>
        <dbReference type="EC" id="2.5.1.54"/>
    </reaction>
</comment>
<keyword evidence="5" id="KW-0104">Cadmium</keyword>
<dbReference type="AlphaFoldDB" id="R7QQS8"/>
<dbReference type="OrthoDB" id="2638at2759"/>
<evidence type="ECO:0000256" key="5">
    <source>
        <dbReference type="PIRSR" id="PIRSR602480-1"/>
    </source>
</evidence>
<evidence type="ECO:0000256" key="6">
    <source>
        <dbReference type="RuleBase" id="RU363071"/>
    </source>
</evidence>
<keyword evidence="6" id="KW-0057">Aromatic amino acid biosynthesis</keyword>
<feature type="binding site" evidence="5">
    <location>
        <position position="173"/>
    </location>
    <ligand>
        <name>phosphoenolpyruvate</name>
        <dbReference type="ChEBI" id="CHEBI:58702"/>
    </ligand>
</feature>
<evidence type="ECO:0000256" key="4">
    <source>
        <dbReference type="ARBA" id="ARBA00047508"/>
    </source>
</evidence>
<dbReference type="SUPFAM" id="SSF51569">
    <property type="entry name" value="Aldolase"/>
    <property type="match status" value="1"/>
</dbReference>
<dbReference type="Pfam" id="PF01474">
    <property type="entry name" value="DAHP_synth_2"/>
    <property type="match status" value="1"/>
</dbReference>
<dbReference type="GO" id="GO:0009423">
    <property type="term" value="P:chorismate biosynthetic process"/>
    <property type="evidence" value="ECO:0007669"/>
    <property type="project" value="UniProtKB-UniPathway"/>
</dbReference>
<protein>
    <recommendedName>
        <fullName evidence="6">Phospho-2-dehydro-3-deoxyheptonate aldolase</fullName>
        <ecNumber evidence="6">2.5.1.54</ecNumber>
    </recommendedName>
</protein>
<dbReference type="PhylomeDB" id="R7QQS8"/>
<dbReference type="InterPro" id="IPR013785">
    <property type="entry name" value="Aldolase_TIM"/>
</dbReference>
<comment type="cofactor">
    <cofactor evidence="5">
        <name>Mn(2+)</name>
        <dbReference type="ChEBI" id="CHEBI:29035"/>
    </cofactor>
    <cofactor evidence="5">
        <name>Co(2+)</name>
        <dbReference type="ChEBI" id="CHEBI:48828"/>
    </cofactor>
    <cofactor evidence="5">
        <name>Cd(2+)</name>
        <dbReference type="ChEBI" id="CHEBI:48775"/>
    </cofactor>
    <text evidence="5">Binds 1 divalent cation per subunit. The enzyme is active with manganese, cobalt or cadmium ions.</text>
</comment>
<organism evidence="7 8">
    <name type="scientific">Chondrus crispus</name>
    <name type="common">Carrageen Irish moss</name>
    <name type="synonym">Polymorpha crispa</name>
    <dbReference type="NCBI Taxonomy" id="2769"/>
    <lineage>
        <taxon>Eukaryota</taxon>
        <taxon>Rhodophyta</taxon>
        <taxon>Florideophyceae</taxon>
        <taxon>Rhodymeniophycidae</taxon>
        <taxon>Gigartinales</taxon>
        <taxon>Gigartinaceae</taxon>
        <taxon>Chondrus</taxon>
    </lineage>
</organism>
<dbReference type="PANTHER" id="PTHR21337">
    <property type="entry name" value="PHOSPHO-2-DEHYDRO-3-DEOXYHEPTONATE ALDOLASE 1, 2"/>
    <property type="match status" value="1"/>
</dbReference>
<dbReference type="UniPathway" id="UPA00053">
    <property type="reaction ID" value="UER00084"/>
</dbReference>
<dbReference type="InterPro" id="IPR002480">
    <property type="entry name" value="DAHP_synth_2"/>
</dbReference>
<keyword evidence="3 6" id="KW-0808">Transferase</keyword>
<feature type="binding site" evidence="5">
    <location>
        <position position="236"/>
    </location>
    <ligand>
        <name>Mn(2+)</name>
        <dbReference type="ChEBI" id="CHEBI:29035"/>
    </ligand>
</feature>
<reference evidence="8" key="1">
    <citation type="journal article" date="2013" name="Proc. Natl. Acad. Sci. U.S.A.">
        <title>Genome structure and metabolic features in the red seaweed Chondrus crispus shed light on evolution of the Archaeplastida.</title>
        <authorList>
            <person name="Collen J."/>
            <person name="Porcel B."/>
            <person name="Carre W."/>
            <person name="Ball S.G."/>
            <person name="Chaparro C."/>
            <person name="Tonon T."/>
            <person name="Barbeyron T."/>
            <person name="Michel G."/>
            <person name="Noel B."/>
            <person name="Valentin K."/>
            <person name="Elias M."/>
            <person name="Artiguenave F."/>
            <person name="Arun A."/>
            <person name="Aury J.M."/>
            <person name="Barbosa-Neto J.F."/>
            <person name="Bothwell J.H."/>
            <person name="Bouget F.Y."/>
            <person name="Brillet L."/>
            <person name="Cabello-Hurtado F."/>
            <person name="Capella-Gutierrez S."/>
            <person name="Charrier B."/>
            <person name="Cladiere L."/>
            <person name="Cock J.M."/>
            <person name="Coelho S.M."/>
            <person name="Colleoni C."/>
            <person name="Czjzek M."/>
            <person name="Da Silva C."/>
            <person name="Delage L."/>
            <person name="Denoeud F."/>
            <person name="Deschamps P."/>
            <person name="Dittami S.M."/>
            <person name="Gabaldon T."/>
            <person name="Gachon C.M."/>
            <person name="Groisillier A."/>
            <person name="Herve C."/>
            <person name="Jabbari K."/>
            <person name="Katinka M."/>
            <person name="Kloareg B."/>
            <person name="Kowalczyk N."/>
            <person name="Labadie K."/>
            <person name="Leblanc C."/>
            <person name="Lopez P.J."/>
            <person name="McLachlan D.H."/>
            <person name="Meslet-Cladiere L."/>
            <person name="Moustafa A."/>
            <person name="Nehr Z."/>
            <person name="Nyvall Collen P."/>
            <person name="Panaud O."/>
            <person name="Partensky F."/>
            <person name="Poulain J."/>
            <person name="Rensing S.A."/>
            <person name="Rousvoal S."/>
            <person name="Samson G."/>
            <person name="Symeonidi A."/>
            <person name="Weissenbach J."/>
            <person name="Zambounis A."/>
            <person name="Wincker P."/>
            <person name="Boyen C."/>
        </authorList>
    </citation>
    <scope>NUCLEOTIDE SEQUENCE [LARGE SCALE GENOMIC DNA]</scope>
    <source>
        <strain evidence="8">cv. Stackhouse</strain>
    </source>
</reference>
<proteinExistence type="inferred from homology"/>
<dbReference type="GO" id="GO:0003849">
    <property type="term" value="F:3-deoxy-7-phosphoheptulonate synthase activity"/>
    <property type="evidence" value="ECO:0007669"/>
    <property type="project" value="UniProtKB-EC"/>
</dbReference>
<comment type="similarity">
    <text evidence="2 6">Belongs to the class-II DAHP synthase family.</text>
</comment>
<dbReference type="EMBL" id="HG002126">
    <property type="protein sequence ID" value="CDF40098.1"/>
    <property type="molecule type" value="Genomic_DNA"/>
</dbReference>